<keyword evidence="1" id="KW-0812">Transmembrane</keyword>
<organism evidence="2 3">
    <name type="scientific">Lactobacillus bombicola</name>
    <dbReference type="NCBI Taxonomy" id="1505723"/>
    <lineage>
        <taxon>Bacteria</taxon>
        <taxon>Bacillati</taxon>
        <taxon>Bacillota</taxon>
        <taxon>Bacilli</taxon>
        <taxon>Lactobacillales</taxon>
        <taxon>Lactobacillaceae</taxon>
        <taxon>Lactobacillus</taxon>
    </lineage>
</organism>
<evidence type="ECO:0000313" key="3">
    <source>
        <dbReference type="Proteomes" id="UP000199599"/>
    </source>
</evidence>
<keyword evidence="1" id="KW-1133">Transmembrane helix</keyword>
<feature type="transmembrane region" description="Helical" evidence="1">
    <location>
        <begin position="122"/>
        <end position="143"/>
    </location>
</feature>
<protein>
    <submittedName>
        <fullName evidence="2">Uncharacterized protein</fullName>
    </submittedName>
</protein>
<dbReference type="AlphaFoldDB" id="A0A1I1RXD7"/>
<sequence length="175" mass="19869">MNIKKYFINFPLNLLKQLKIVGNQGPKIWQKLPDSNYSWTQSGLEQVEKLLADSAKNSEQVHQQLVQLSHKASTELVPIFKNQAFLSLLADKMKLSPKAVNTIRNLLNRFDQKNSPFPATKLLVIVLFIAFSSQIPLIIKKTFNPKKSILSIMSILDYILTAIDLAKKFKASNTK</sequence>
<dbReference type="EMBL" id="FOMN01000002">
    <property type="protein sequence ID" value="SFD38722.1"/>
    <property type="molecule type" value="Genomic_DNA"/>
</dbReference>
<evidence type="ECO:0000313" key="2">
    <source>
        <dbReference type="EMBL" id="SFD38722.1"/>
    </source>
</evidence>
<keyword evidence="1" id="KW-0472">Membrane</keyword>
<dbReference type="RefSeq" id="WP_090092654.1">
    <property type="nucleotide sequence ID" value="NZ_CBCRVU010000002.1"/>
</dbReference>
<name>A0A1I1RXD7_9LACO</name>
<dbReference type="Proteomes" id="UP000199599">
    <property type="component" value="Unassembled WGS sequence"/>
</dbReference>
<accession>A0A1I1RXD7</accession>
<reference evidence="3" key="1">
    <citation type="submission" date="2016-10" db="EMBL/GenBank/DDBJ databases">
        <authorList>
            <person name="Varghese N."/>
            <person name="Submissions S."/>
        </authorList>
    </citation>
    <scope>NUCLEOTIDE SEQUENCE [LARGE SCALE GENOMIC DNA]</scope>
    <source>
        <strain evidence="3">R-53102</strain>
    </source>
</reference>
<proteinExistence type="predicted"/>
<evidence type="ECO:0000256" key="1">
    <source>
        <dbReference type="SAM" id="Phobius"/>
    </source>
</evidence>
<feature type="transmembrane region" description="Helical" evidence="1">
    <location>
        <begin position="149"/>
        <end position="166"/>
    </location>
</feature>
<gene>
    <name evidence="2" type="ORF">SAMN04487792_0639</name>
</gene>
<dbReference type="STRING" id="1505723.SAMN04487792_0639"/>